<feature type="transmembrane region" description="Helical" evidence="2">
    <location>
        <begin position="30"/>
        <end position="51"/>
    </location>
</feature>
<comment type="caution">
    <text evidence="3">The sequence shown here is derived from an EMBL/GenBank/DDBJ whole genome shotgun (WGS) entry which is preliminary data.</text>
</comment>
<accession>A0ABW5YXY2</accession>
<keyword evidence="1" id="KW-0175">Coiled coil</keyword>
<proteinExistence type="predicted"/>
<sequence length="425" mass="49328">MSKKYKNTETVHSEDLQEIITKPPSWLLKWGISVILATIIIILNLSVFITYPEMVSVSMKFNTSNAPKVLVSKVNGNLSKILIKDGVWVEKNIDIAYMESIADHHQVLMILDRLKKLRNNEEQLIDIENLVNPTELNLGELQNSYQSFHLAYLNYKAVNKAGIFEKRKNFVQNEVQNIDEQKSRIEQTYELQQKELRLAESEYEKYKILAYKKVISQSELEQKESLLLSKRQTIPLIENTLLSNQINRMSKGKEISELSNQIFEERKKFFQAVNTFITDAENWKRQYVISSLSSGILIYGDFLQENQLVKVNDVLFYINANKDDYYGEVLIPQGASSRVKKNQDVLIKVKSYPYQEYGYLKGKVTYISDIPIRDSIFFSKVDIIRSVQDSSIKLKPGLRADAEIITDNQSIFKRIWLNLTKNLKI</sequence>
<keyword evidence="4" id="KW-1185">Reference proteome</keyword>
<reference evidence="4" key="1">
    <citation type="journal article" date="2019" name="Int. J. Syst. Evol. Microbiol.">
        <title>The Global Catalogue of Microorganisms (GCM) 10K type strain sequencing project: providing services to taxonomists for standard genome sequencing and annotation.</title>
        <authorList>
            <consortium name="The Broad Institute Genomics Platform"/>
            <consortium name="The Broad Institute Genome Sequencing Center for Infectious Disease"/>
            <person name="Wu L."/>
            <person name="Ma J."/>
        </authorList>
    </citation>
    <scope>NUCLEOTIDE SEQUENCE [LARGE SCALE GENOMIC DNA]</scope>
    <source>
        <strain evidence="4">KCTC 22209</strain>
    </source>
</reference>
<gene>
    <name evidence="3" type="ORF">ACFS6I_14155</name>
</gene>
<evidence type="ECO:0000313" key="3">
    <source>
        <dbReference type="EMBL" id="MFD2905081.1"/>
    </source>
</evidence>
<dbReference type="Proteomes" id="UP001597509">
    <property type="component" value="Unassembled WGS sequence"/>
</dbReference>
<evidence type="ECO:0000313" key="4">
    <source>
        <dbReference type="Proteomes" id="UP001597509"/>
    </source>
</evidence>
<evidence type="ECO:0000256" key="1">
    <source>
        <dbReference type="SAM" id="Coils"/>
    </source>
</evidence>
<keyword evidence="2" id="KW-0472">Membrane</keyword>
<name>A0ABW5YXY2_9SPHI</name>
<keyword evidence="2" id="KW-0812">Transmembrane</keyword>
<keyword evidence="2" id="KW-1133">Transmembrane helix</keyword>
<dbReference type="RefSeq" id="WP_380921573.1">
    <property type="nucleotide sequence ID" value="NZ_JBHUPE010000005.1"/>
</dbReference>
<dbReference type="PANTHER" id="PTHR30386:SF28">
    <property type="entry name" value="EXPORTED PROTEIN"/>
    <property type="match status" value="1"/>
</dbReference>
<organism evidence="3 4">
    <name type="scientific">Sphingobacterium anhuiense</name>
    <dbReference type="NCBI Taxonomy" id="493780"/>
    <lineage>
        <taxon>Bacteria</taxon>
        <taxon>Pseudomonadati</taxon>
        <taxon>Bacteroidota</taxon>
        <taxon>Sphingobacteriia</taxon>
        <taxon>Sphingobacteriales</taxon>
        <taxon>Sphingobacteriaceae</taxon>
        <taxon>Sphingobacterium</taxon>
    </lineage>
</organism>
<protein>
    <submittedName>
        <fullName evidence="3">HlyD family secretion protein</fullName>
    </submittedName>
</protein>
<dbReference type="Gene3D" id="2.40.30.170">
    <property type="match status" value="1"/>
</dbReference>
<dbReference type="EMBL" id="JBHUPE010000005">
    <property type="protein sequence ID" value="MFD2905081.1"/>
    <property type="molecule type" value="Genomic_DNA"/>
</dbReference>
<dbReference type="PANTHER" id="PTHR30386">
    <property type="entry name" value="MEMBRANE FUSION SUBUNIT OF EMRAB-TOLC MULTIDRUG EFFLUX PUMP"/>
    <property type="match status" value="1"/>
</dbReference>
<evidence type="ECO:0000256" key="2">
    <source>
        <dbReference type="SAM" id="Phobius"/>
    </source>
</evidence>
<feature type="coiled-coil region" evidence="1">
    <location>
        <begin position="168"/>
        <end position="209"/>
    </location>
</feature>
<dbReference type="InterPro" id="IPR050739">
    <property type="entry name" value="MFP"/>
</dbReference>